<comment type="cofactor">
    <cofactor evidence="12">
        <name>Zn(2+)</name>
        <dbReference type="ChEBI" id="CHEBI:29105"/>
    </cofactor>
    <text evidence="12">Binds 2 zinc ions per subunit.</text>
</comment>
<feature type="binding site" evidence="12">
    <location>
        <position position="524"/>
    </location>
    <ligand>
        <name>Zn(2+)</name>
        <dbReference type="ChEBI" id="CHEBI:29105"/>
        <label>2</label>
    </ligand>
</feature>
<dbReference type="GO" id="GO:0006270">
    <property type="term" value="P:DNA replication initiation"/>
    <property type="evidence" value="ECO:0007669"/>
    <property type="project" value="TreeGrafter"/>
</dbReference>
<dbReference type="Gene3D" id="3.40.50.300">
    <property type="entry name" value="P-loop containing nucleotide triphosphate hydrolases"/>
    <property type="match status" value="2"/>
</dbReference>
<dbReference type="Pfam" id="PF00271">
    <property type="entry name" value="Helicase_C"/>
    <property type="match status" value="1"/>
</dbReference>
<evidence type="ECO:0000256" key="4">
    <source>
        <dbReference type="ARBA" id="ARBA00022741"/>
    </source>
</evidence>
<evidence type="ECO:0000256" key="2">
    <source>
        <dbReference type="ARBA" id="ARBA00022705"/>
    </source>
</evidence>
<dbReference type="InterPro" id="IPR042115">
    <property type="entry name" value="PriA_3primeBD_sf"/>
</dbReference>
<keyword evidence="6 12" id="KW-0347">Helicase</keyword>
<dbReference type="PANTHER" id="PTHR30580">
    <property type="entry name" value="PRIMOSOMAL PROTEIN N"/>
    <property type="match status" value="1"/>
</dbReference>
<evidence type="ECO:0000256" key="7">
    <source>
        <dbReference type="ARBA" id="ARBA00022833"/>
    </source>
</evidence>
<keyword evidence="1 12" id="KW-0639">Primosome</keyword>
<dbReference type="InterPro" id="IPR014001">
    <property type="entry name" value="Helicase_ATP-bd"/>
</dbReference>
<feature type="binding site" evidence="12">
    <location>
        <position position="518"/>
    </location>
    <ligand>
        <name>Zn(2+)</name>
        <dbReference type="ChEBI" id="CHEBI:29105"/>
        <label>1</label>
    </ligand>
</feature>
<dbReference type="InterPro" id="IPR011545">
    <property type="entry name" value="DEAD/DEAH_box_helicase_dom"/>
</dbReference>
<feature type="binding site" evidence="12">
    <location>
        <position position="541"/>
    </location>
    <ligand>
        <name>Zn(2+)</name>
        <dbReference type="ChEBI" id="CHEBI:29105"/>
        <label>2</label>
    </ligand>
</feature>
<dbReference type="InterPro" id="IPR041236">
    <property type="entry name" value="PriA_C"/>
</dbReference>
<dbReference type="SMART" id="SM00490">
    <property type="entry name" value="HELICc"/>
    <property type="match status" value="1"/>
</dbReference>
<keyword evidence="2 12" id="KW-0235">DNA replication</keyword>
<dbReference type="RefSeq" id="WP_072936443.1">
    <property type="nucleotide sequence ID" value="NZ_FQUG01000012.1"/>
</dbReference>
<dbReference type="EMBL" id="FQUG01000012">
    <property type="protein sequence ID" value="SHF30223.1"/>
    <property type="molecule type" value="Genomic_DNA"/>
</dbReference>
<reference evidence="15 16" key="1">
    <citation type="submission" date="2016-11" db="EMBL/GenBank/DDBJ databases">
        <authorList>
            <person name="Jaros S."/>
            <person name="Januszkiewicz K."/>
            <person name="Wedrychowicz H."/>
        </authorList>
    </citation>
    <scope>NUCLEOTIDE SEQUENCE [LARGE SCALE GENOMIC DNA]</scope>
    <source>
        <strain evidence="15 16">DSM 10502</strain>
    </source>
</reference>
<dbReference type="SUPFAM" id="SSF52540">
    <property type="entry name" value="P-loop containing nucleoside triphosphate hydrolases"/>
    <property type="match status" value="2"/>
</dbReference>
<feature type="binding site" evidence="12">
    <location>
        <position position="515"/>
    </location>
    <ligand>
        <name>Zn(2+)</name>
        <dbReference type="ChEBI" id="CHEBI:29105"/>
        <label>1</label>
    </ligand>
</feature>
<dbReference type="GO" id="GO:0005524">
    <property type="term" value="F:ATP binding"/>
    <property type="evidence" value="ECO:0007669"/>
    <property type="project" value="UniProtKB-UniRule"/>
</dbReference>
<dbReference type="HAMAP" id="MF_00983">
    <property type="entry name" value="PriA"/>
    <property type="match status" value="1"/>
</dbReference>
<evidence type="ECO:0000313" key="16">
    <source>
        <dbReference type="Proteomes" id="UP000184404"/>
    </source>
</evidence>
<gene>
    <name evidence="12" type="primary">priA</name>
    <name evidence="15" type="ORF">SAMN02745190_02339</name>
</gene>
<organism evidence="15 16">
    <name type="scientific">Schwartzia succinivorans DSM 10502</name>
    <dbReference type="NCBI Taxonomy" id="1123243"/>
    <lineage>
        <taxon>Bacteria</taxon>
        <taxon>Bacillati</taxon>
        <taxon>Bacillota</taxon>
        <taxon>Negativicutes</taxon>
        <taxon>Selenomonadales</taxon>
        <taxon>Selenomonadaceae</taxon>
        <taxon>Schwartzia</taxon>
    </lineage>
</organism>
<evidence type="ECO:0000256" key="10">
    <source>
        <dbReference type="ARBA" id="ARBA00023235"/>
    </source>
</evidence>
<dbReference type="STRING" id="1123243.SAMN02745190_02339"/>
<dbReference type="EC" id="5.6.2.4" evidence="12"/>
<protein>
    <recommendedName>
        <fullName evidence="12">Replication restart protein PriA</fullName>
    </recommendedName>
    <alternativeName>
        <fullName evidence="12">ATP-dependent DNA helicase PriA</fullName>
        <ecNumber evidence="12">5.6.2.4</ecNumber>
    </alternativeName>
    <alternativeName>
        <fullName evidence="12">DNA 3'-5' helicase PriA</fullName>
    </alternativeName>
</protein>
<dbReference type="GO" id="GO:0006269">
    <property type="term" value="P:DNA replication, synthesis of primer"/>
    <property type="evidence" value="ECO:0007669"/>
    <property type="project" value="UniProtKB-KW"/>
</dbReference>
<accession>A0A1M5AJ42</accession>
<comment type="catalytic activity">
    <reaction evidence="12">
        <text>Couples ATP hydrolysis with the unwinding of duplex DNA by translocating in the 3'-5' direction.</text>
        <dbReference type="EC" id="5.6.2.4"/>
    </reaction>
</comment>
<evidence type="ECO:0000259" key="14">
    <source>
        <dbReference type="PROSITE" id="PS51194"/>
    </source>
</evidence>
<keyword evidence="7 12" id="KW-0862">Zinc</keyword>
<dbReference type="GO" id="GO:0006302">
    <property type="term" value="P:double-strand break repair"/>
    <property type="evidence" value="ECO:0007669"/>
    <property type="project" value="InterPro"/>
</dbReference>
<feature type="domain" description="Helicase ATP-binding" evidence="13">
    <location>
        <begin position="287"/>
        <end position="453"/>
    </location>
</feature>
<feature type="binding site" evidence="12">
    <location>
        <position position="527"/>
    </location>
    <ligand>
        <name>Zn(2+)</name>
        <dbReference type="ChEBI" id="CHEBI:29105"/>
        <label>2</label>
    </ligand>
</feature>
<dbReference type="GO" id="GO:0006310">
    <property type="term" value="P:DNA recombination"/>
    <property type="evidence" value="ECO:0007669"/>
    <property type="project" value="InterPro"/>
</dbReference>
<keyword evidence="3 12" id="KW-0479">Metal-binding</keyword>
<dbReference type="CDD" id="cd18804">
    <property type="entry name" value="SF2_C_priA"/>
    <property type="match status" value="1"/>
</dbReference>
<dbReference type="GO" id="GO:0016887">
    <property type="term" value="F:ATP hydrolysis activity"/>
    <property type="evidence" value="ECO:0007669"/>
    <property type="project" value="RHEA"/>
</dbReference>
<dbReference type="PANTHER" id="PTHR30580:SF0">
    <property type="entry name" value="PRIMOSOMAL PROTEIN N"/>
    <property type="match status" value="1"/>
</dbReference>
<comment type="catalytic activity">
    <reaction evidence="11 12">
        <text>ATP + H2O = ADP + phosphate + H(+)</text>
        <dbReference type="Rhea" id="RHEA:13065"/>
        <dbReference type="ChEBI" id="CHEBI:15377"/>
        <dbReference type="ChEBI" id="CHEBI:15378"/>
        <dbReference type="ChEBI" id="CHEBI:30616"/>
        <dbReference type="ChEBI" id="CHEBI:43474"/>
        <dbReference type="ChEBI" id="CHEBI:456216"/>
        <dbReference type="EC" id="5.6.2.4"/>
    </reaction>
</comment>
<feature type="domain" description="Helicase C-terminal" evidence="14">
    <location>
        <begin position="549"/>
        <end position="708"/>
    </location>
</feature>
<dbReference type="GO" id="GO:0008270">
    <property type="term" value="F:zinc ion binding"/>
    <property type="evidence" value="ECO:0007669"/>
    <property type="project" value="UniProtKB-UniRule"/>
</dbReference>
<evidence type="ECO:0000256" key="9">
    <source>
        <dbReference type="ARBA" id="ARBA00023125"/>
    </source>
</evidence>
<dbReference type="AlphaFoldDB" id="A0A1M5AJ42"/>
<evidence type="ECO:0000256" key="3">
    <source>
        <dbReference type="ARBA" id="ARBA00022723"/>
    </source>
</evidence>
<keyword evidence="10 12" id="KW-0413">Isomerase</keyword>
<dbReference type="InterPro" id="IPR005259">
    <property type="entry name" value="PriA"/>
</dbReference>
<dbReference type="GO" id="GO:0003677">
    <property type="term" value="F:DNA binding"/>
    <property type="evidence" value="ECO:0007669"/>
    <property type="project" value="UniProtKB-UniRule"/>
</dbReference>
<evidence type="ECO:0000256" key="12">
    <source>
        <dbReference type="HAMAP-Rule" id="MF_00983"/>
    </source>
</evidence>
<feature type="binding site" evidence="12">
    <location>
        <position position="544"/>
    </location>
    <ligand>
        <name>Zn(2+)</name>
        <dbReference type="ChEBI" id="CHEBI:29105"/>
        <label>2</label>
    </ligand>
</feature>
<dbReference type="SMART" id="SM00487">
    <property type="entry name" value="DEXDc"/>
    <property type="match status" value="1"/>
</dbReference>
<proteinExistence type="inferred from homology"/>
<evidence type="ECO:0000256" key="8">
    <source>
        <dbReference type="ARBA" id="ARBA00022840"/>
    </source>
</evidence>
<comment type="function">
    <text evidence="12">Initiates the restart of stalled replication forks, which reloads the replicative helicase on sites other than the origin of replication. Recognizes and binds to abandoned replication forks and remodels them to uncover a helicase loading site. Promotes assembly of the primosome at these replication forks.</text>
</comment>
<dbReference type="CDD" id="cd17929">
    <property type="entry name" value="DEXHc_priA"/>
    <property type="match status" value="1"/>
</dbReference>
<dbReference type="PROSITE" id="PS51192">
    <property type="entry name" value="HELICASE_ATP_BIND_1"/>
    <property type="match status" value="1"/>
</dbReference>
<dbReference type="Gene3D" id="3.40.1440.60">
    <property type="entry name" value="PriA, 3(prime) DNA-binding domain"/>
    <property type="match status" value="1"/>
</dbReference>
<evidence type="ECO:0000256" key="6">
    <source>
        <dbReference type="ARBA" id="ARBA00022806"/>
    </source>
</evidence>
<comment type="similarity">
    <text evidence="12">Belongs to the helicase family. PriA subfamily.</text>
</comment>
<evidence type="ECO:0000256" key="5">
    <source>
        <dbReference type="ARBA" id="ARBA00022801"/>
    </source>
</evidence>
<dbReference type="Proteomes" id="UP000184404">
    <property type="component" value="Unassembled WGS sequence"/>
</dbReference>
<keyword evidence="8 12" id="KW-0067">ATP-binding</keyword>
<dbReference type="InterPro" id="IPR027417">
    <property type="entry name" value="P-loop_NTPase"/>
</dbReference>
<dbReference type="InterPro" id="IPR001650">
    <property type="entry name" value="Helicase_C-like"/>
</dbReference>
<keyword evidence="16" id="KW-1185">Reference proteome</keyword>
<keyword evidence="4 12" id="KW-0547">Nucleotide-binding</keyword>
<comment type="subunit">
    <text evidence="12">Component of the replication restart primosome.</text>
</comment>
<name>A0A1M5AJ42_9FIRM</name>
<feature type="binding site" evidence="12">
    <location>
        <position position="554"/>
    </location>
    <ligand>
        <name>Zn(2+)</name>
        <dbReference type="ChEBI" id="CHEBI:29105"/>
        <label>1</label>
    </ligand>
</feature>
<dbReference type="GO" id="GO:0043138">
    <property type="term" value="F:3'-5' DNA helicase activity"/>
    <property type="evidence" value="ECO:0007669"/>
    <property type="project" value="UniProtKB-EC"/>
</dbReference>
<keyword evidence="9 12" id="KW-0238">DNA-binding</keyword>
<evidence type="ECO:0000259" key="13">
    <source>
        <dbReference type="PROSITE" id="PS51192"/>
    </source>
</evidence>
<sequence>MYIADVYVNLPVKSIAQAYSYIIPEDKLFLDAGWRVVVPFHGRATEGFILNKYEVESTDRPLKKITDVLDDEAWFPAEIIKAASKLATFYLCSLAEIMRLFMPGKSGAKISCVYEVNEEADSGCYSDGTAEKKILDFLHEYGNASKNKLKKLLPDAPVESVIEKMCRRDEIRRIYNVAKKSKERFEKYICPQIEITDTLIQEKFKGKPAQQKILRLLKDCDSVSLKYIKDQGISSVPLKALAEMNCIKYIEKRILRDSYQDFECEKNVKKIKLTDTQGKIIDSIRPHIDSKQYFMALLHGVTGSGKTQVYVELTKLARMQGRQVIVLVPEIALTGQIVKVFKQNFSEDIVVIHSQLSVSERNDSFYRFRHGQANIAIGARSALFLTPENLGLIIIDEEQDPSYKQDEAPRYHARVVAEMLAKAYNCTLILGSATPSLESYYQTQLGKIECFEMPERVGNRPMPKVYPVDMRMELKRGNRKILSNDMMRLIRETIQQGQQMILMLNRRGFSTFIMCRECGHVIKCPDCGLPMVYHKANTLMCHHCDTHLHPPSICPQCGSTYIRYFGSGTEKLEAELKELVPEARVVRLDRDTTQRKFSQTEILSAFSEGKYDILLGTQMVAKGHDVPNVTASGILSADAALNLPDFRAAERCFMLIAQTAGRSGRGEIPGKVLVQCYNPEHYAVQYACEQNYHAFFEHEIEIRKALYYPPFCRLIKLTFVGDTEDETRKRAESLKDKFVSYFSGRAEQQIIGPAPDTIPVFRGRYRYNLVIKAGKYLDTLQFMRENNLHEDTNVLIDIDPINI</sequence>
<evidence type="ECO:0000256" key="11">
    <source>
        <dbReference type="ARBA" id="ARBA00048988"/>
    </source>
</evidence>
<dbReference type="Pfam" id="PF17764">
    <property type="entry name" value="PriA_3primeBD"/>
    <property type="match status" value="1"/>
</dbReference>
<dbReference type="InterPro" id="IPR041222">
    <property type="entry name" value="PriA_3primeBD"/>
</dbReference>
<keyword evidence="5 12" id="KW-0378">Hydrolase</keyword>
<dbReference type="Pfam" id="PF00270">
    <property type="entry name" value="DEAD"/>
    <property type="match status" value="1"/>
</dbReference>
<evidence type="ECO:0000256" key="1">
    <source>
        <dbReference type="ARBA" id="ARBA00022515"/>
    </source>
</evidence>
<feature type="binding site" evidence="12">
    <location>
        <position position="557"/>
    </location>
    <ligand>
        <name>Zn(2+)</name>
        <dbReference type="ChEBI" id="CHEBI:29105"/>
        <label>1</label>
    </ligand>
</feature>
<dbReference type="OrthoDB" id="9759544at2"/>
<dbReference type="Pfam" id="PF18074">
    <property type="entry name" value="PriA_C"/>
    <property type="match status" value="1"/>
</dbReference>
<evidence type="ECO:0000313" key="15">
    <source>
        <dbReference type="EMBL" id="SHF30223.1"/>
    </source>
</evidence>
<dbReference type="NCBIfam" id="TIGR00595">
    <property type="entry name" value="priA"/>
    <property type="match status" value="1"/>
</dbReference>
<dbReference type="FunFam" id="3.40.50.300:FF:000489">
    <property type="entry name" value="Primosome assembly protein PriA"/>
    <property type="match status" value="1"/>
</dbReference>
<dbReference type="GO" id="GO:1990077">
    <property type="term" value="C:primosome complex"/>
    <property type="evidence" value="ECO:0007669"/>
    <property type="project" value="UniProtKB-UniRule"/>
</dbReference>
<dbReference type="PROSITE" id="PS51194">
    <property type="entry name" value="HELICASE_CTER"/>
    <property type="match status" value="1"/>
</dbReference>